<evidence type="ECO:0000313" key="18">
    <source>
        <dbReference type="Proteomes" id="UP000192342"/>
    </source>
</evidence>
<comment type="catalytic activity">
    <reaction evidence="1 13 14">
        <text>adenosine 5'-phosphosulfate + ATP = 3'-phosphoadenylyl sulfate + ADP + H(+)</text>
        <dbReference type="Rhea" id="RHEA:24152"/>
        <dbReference type="ChEBI" id="CHEBI:15378"/>
        <dbReference type="ChEBI" id="CHEBI:30616"/>
        <dbReference type="ChEBI" id="CHEBI:58243"/>
        <dbReference type="ChEBI" id="CHEBI:58339"/>
        <dbReference type="ChEBI" id="CHEBI:456216"/>
        <dbReference type="EC" id="2.7.1.25"/>
    </reaction>
</comment>
<evidence type="ECO:0000256" key="14">
    <source>
        <dbReference type="RuleBase" id="RU004347"/>
    </source>
</evidence>
<dbReference type="PANTHER" id="PTHR11055">
    <property type="entry name" value="BIFUNCTIONAL 3'-PHOSPHOADENOSINE 5'-PHOSPHOSULFATE SYNTHASE"/>
    <property type="match status" value="1"/>
</dbReference>
<dbReference type="InterPro" id="IPR027417">
    <property type="entry name" value="P-loop_NTPase"/>
</dbReference>
<evidence type="ECO:0000256" key="13">
    <source>
        <dbReference type="HAMAP-Rule" id="MF_00065"/>
    </source>
</evidence>
<dbReference type="HAMAP" id="MF_00065">
    <property type="entry name" value="Adenylyl_sulf_kinase"/>
    <property type="match status" value="1"/>
</dbReference>
<keyword evidence="18" id="KW-1185">Reference proteome</keyword>
<keyword evidence="17" id="KW-0548">Nucleotidyltransferase</keyword>
<dbReference type="FunFam" id="3.40.50.300:FF:000212">
    <property type="entry name" value="Adenylyl-sulfate kinase"/>
    <property type="match status" value="1"/>
</dbReference>
<dbReference type="EC" id="2.7.1.25" evidence="5 13"/>
<dbReference type="GO" id="GO:0016779">
    <property type="term" value="F:nucleotidyltransferase activity"/>
    <property type="evidence" value="ECO:0007669"/>
    <property type="project" value="UniProtKB-KW"/>
</dbReference>
<dbReference type="InterPro" id="IPR059117">
    <property type="entry name" value="APS_kinase_dom"/>
</dbReference>
<proteinExistence type="inferred from homology"/>
<evidence type="ECO:0000256" key="3">
    <source>
        <dbReference type="ARBA" id="ARBA00004806"/>
    </source>
</evidence>
<evidence type="ECO:0000256" key="6">
    <source>
        <dbReference type="ARBA" id="ARBA00022679"/>
    </source>
</evidence>
<dbReference type="Gene3D" id="3.40.50.300">
    <property type="entry name" value="P-loop containing nucleotide triphosphate hydrolases"/>
    <property type="match status" value="1"/>
</dbReference>
<keyword evidence="6 13" id="KW-0808">Transferase</keyword>
<dbReference type="AlphaFoldDB" id="A0A1Y1SI73"/>
<feature type="binding site" evidence="13">
    <location>
        <begin position="34"/>
        <end position="41"/>
    </location>
    <ligand>
        <name>ATP</name>
        <dbReference type="ChEBI" id="CHEBI:30616"/>
    </ligand>
</feature>
<dbReference type="GO" id="GO:0070814">
    <property type="term" value="P:hydrogen sulfide biosynthetic process"/>
    <property type="evidence" value="ECO:0007669"/>
    <property type="project" value="UniProtKB-UniRule"/>
</dbReference>
<dbReference type="InterPro" id="IPR002891">
    <property type="entry name" value="APS"/>
</dbReference>
<evidence type="ECO:0000256" key="12">
    <source>
        <dbReference type="ARBA" id="ARBA00031464"/>
    </source>
</evidence>
<evidence type="ECO:0000256" key="11">
    <source>
        <dbReference type="ARBA" id="ARBA00031393"/>
    </source>
</evidence>
<keyword evidence="9 13" id="KW-0067">ATP-binding</keyword>
<dbReference type="SUPFAM" id="SSF52540">
    <property type="entry name" value="P-loop containing nucleoside triphosphate hydrolases"/>
    <property type="match status" value="1"/>
</dbReference>
<feature type="active site" description="Phosphoserine intermediate" evidence="13">
    <location>
        <position position="108"/>
    </location>
</feature>
<evidence type="ECO:0000313" key="17">
    <source>
        <dbReference type="EMBL" id="ORE89278.1"/>
    </source>
</evidence>
<dbReference type="Proteomes" id="UP000192342">
    <property type="component" value="Unassembled WGS sequence"/>
</dbReference>
<dbReference type="OrthoDB" id="9804504at2"/>
<dbReference type="PANTHER" id="PTHR11055:SF1">
    <property type="entry name" value="PAPS SYNTHETASE, ISOFORM D"/>
    <property type="match status" value="1"/>
</dbReference>
<evidence type="ECO:0000256" key="10">
    <source>
        <dbReference type="ARBA" id="ARBA00029724"/>
    </source>
</evidence>
<feature type="region of interest" description="Disordered" evidence="15">
    <location>
        <begin position="1"/>
        <end position="21"/>
    </location>
</feature>
<comment type="function">
    <text evidence="2 13 14">Catalyzes the synthesis of activated sulfate.</text>
</comment>
<evidence type="ECO:0000256" key="9">
    <source>
        <dbReference type="ARBA" id="ARBA00022840"/>
    </source>
</evidence>
<dbReference type="NCBIfam" id="TIGR00455">
    <property type="entry name" value="apsK"/>
    <property type="match status" value="1"/>
</dbReference>
<evidence type="ECO:0000256" key="8">
    <source>
        <dbReference type="ARBA" id="ARBA00022777"/>
    </source>
</evidence>
<name>A0A1Y1SI73_9GAMM</name>
<comment type="pathway">
    <text evidence="3 13 14">Sulfur metabolism; hydrogen sulfide biosynthesis; sulfite from sulfate: step 2/3.</text>
</comment>
<keyword evidence="7 13" id="KW-0547">Nucleotide-binding</keyword>
<sequence>MSNDKNLTKVSHTVSPGERAAKNGHKGAVIWMTGLSGSGKSTLSMALERELHELGKQAYVLDGDNVRFGLNADLGFSPEDRTENIRRIGEVANLMAQAGLICITAFISPYREDRERARKASGEAFYEVYVKADVAMCEERDPKGLYKKARAGEIPEFTGISAPYEEPEKPELEVDTAETFGDCLAKLTEFVVEKTKA</sequence>
<protein>
    <recommendedName>
        <fullName evidence="5 13">Adenylyl-sulfate kinase</fullName>
        <ecNumber evidence="5 13">2.7.1.25</ecNumber>
    </recommendedName>
    <alternativeName>
        <fullName evidence="11 13">APS kinase</fullName>
    </alternativeName>
    <alternativeName>
        <fullName evidence="12 13">ATP adenosine-5'-phosphosulfate 3'-phosphotransferase</fullName>
    </alternativeName>
    <alternativeName>
        <fullName evidence="10 13">Adenosine-5'-phosphosulfate kinase</fullName>
    </alternativeName>
</protein>
<keyword evidence="13" id="KW-0597">Phosphoprotein</keyword>
<dbReference type="GO" id="GO:0000103">
    <property type="term" value="P:sulfate assimilation"/>
    <property type="evidence" value="ECO:0007669"/>
    <property type="project" value="UniProtKB-UniRule"/>
</dbReference>
<dbReference type="GO" id="GO:0004020">
    <property type="term" value="F:adenylylsulfate kinase activity"/>
    <property type="evidence" value="ECO:0007669"/>
    <property type="project" value="UniProtKB-UniRule"/>
</dbReference>
<evidence type="ECO:0000256" key="4">
    <source>
        <dbReference type="ARBA" id="ARBA00007008"/>
    </source>
</evidence>
<feature type="compositionally biased region" description="Polar residues" evidence="15">
    <location>
        <begin position="1"/>
        <end position="14"/>
    </location>
</feature>
<evidence type="ECO:0000256" key="7">
    <source>
        <dbReference type="ARBA" id="ARBA00022741"/>
    </source>
</evidence>
<gene>
    <name evidence="13" type="primary">cysC</name>
    <name evidence="17" type="ORF">ATO7_05345</name>
</gene>
<evidence type="ECO:0000256" key="1">
    <source>
        <dbReference type="ARBA" id="ARBA00001823"/>
    </source>
</evidence>
<evidence type="ECO:0000256" key="5">
    <source>
        <dbReference type="ARBA" id="ARBA00012121"/>
    </source>
</evidence>
<dbReference type="STRING" id="1317117.ATO7_05345"/>
<dbReference type="CDD" id="cd02027">
    <property type="entry name" value="APSK"/>
    <property type="match status" value="1"/>
</dbReference>
<dbReference type="Pfam" id="PF01583">
    <property type="entry name" value="APS_kinase"/>
    <property type="match status" value="1"/>
</dbReference>
<feature type="domain" description="APS kinase" evidence="16">
    <location>
        <begin position="26"/>
        <end position="175"/>
    </location>
</feature>
<organism evidence="17 18">
    <name type="scientific">Oceanococcus atlanticus</name>
    <dbReference type="NCBI Taxonomy" id="1317117"/>
    <lineage>
        <taxon>Bacteria</taxon>
        <taxon>Pseudomonadati</taxon>
        <taxon>Pseudomonadota</taxon>
        <taxon>Gammaproteobacteria</taxon>
        <taxon>Chromatiales</taxon>
        <taxon>Oceanococcaceae</taxon>
        <taxon>Oceanococcus</taxon>
    </lineage>
</organism>
<keyword evidence="8 13" id="KW-0418">Kinase</keyword>
<evidence type="ECO:0000256" key="2">
    <source>
        <dbReference type="ARBA" id="ARBA00002632"/>
    </source>
</evidence>
<comment type="similarity">
    <text evidence="4 13 14">Belongs to the APS kinase family.</text>
</comment>
<dbReference type="NCBIfam" id="NF003013">
    <property type="entry name" value="PRK03846.1"/>
    <property type="match status" value="1"/>
</dbReference>
<dbReference type="GO" id="GO:0005524">
    <property type="term" value="F:ATP binding"/>
    <property type="evidence" value="ECO:0007669"/>
    <property type="project" value="UniProtKB-UniRule"/>
</dbReference>
<evidence type="ECO:0000259" key="16">
    <source>
        <dbReference type="Pfam" id="PF01583"/>
    </source>
</evidence>
<accession>A0A1Y1SI73</accession>
<dbReference type="RefSeq" id="WP_083560250.1">
    <property type="nucleotide sequence ID" value="NZ_AQQV01000001.1"/>
</dbReference>
<evidence type="ECO:0000256" key="15">
    <source>
        <dbReference type="SAM" id="MobiDB-lite"/>
    </source>
</evidence>
<dbReference type="UniPathway" id="UPA00140">
    <property type="reaction ID" value="UER00205"/>
</dbReference>
<reference evidence="17 18" key="1">
    <citation type="submission" date="2013-04" db="EMBL/GenBank/DDBJ databases">
        <title>Oceanococcus atlanticus 22II-S10r2 Genome Sequencing.</title>
        <authorList>
            <person name="Lai Q."/>
            <person name="Li G."/>
            <person name="Shao Z."/>
        </authorList>
    </citation>
    <scope>NUCLEOTIDE SEQUENCE [LARGE SCALE GENOMIC DNA]</scope>
    <source>
        <strain evidence="17 18">22II-S10r2</strain>
    </source>
</reference>
<comment type="caution">
    <text evidence="17">The sequence shown here is derived from an EMBL/GenBank/DDBJ whole genome shotgun (WGS) entry which is preliminary data.</text>
</comment>
<dbReference type="EMBL" id="AQQV01000001">
    <property type="protein sequence ID" value="ORE89278.1"/>
    <property type="molecule type" value="Genomic_DNA"/>
</dbReference>